<dbReference type="Gene3D" id="1.25.40.10">
    <property type="entry name" value="Tetratricopeptide repeat domain"/>
    <property type="match status" value="1"/>
</dbReference>
<dbReference type="InterPro" id="IPR013105">
    <property type="entry name" value="TPR_2"/>
</dbReference>
<evidence type="ECO:0000256" key="2">
    <source>
        <dbReference type="ARBA" id="ARBA00022803"/>
    </source>
</evidence>
<evidence type="ECO:0000259" key="4">
    <source>
        <dbReference type="Pfam" id="PF00535"/>
    </source>
</evidence>
<dbReference type="InterPro" id="IPR011990">
    <property type="entry name" value="TPR-like_helical_dom_sf"/>
</dbReference>
<dbReference type="RefSeq" id="WP_126294792.1">
    <property type="nucleotide sequence ID" value="NZ_CP155468.1"/>
</dbReference>
<dbReference type="SUPFAM" id="SSF53448">
    <property type="entry name" value="Nucleotide-diphospho-sugar transferases"/>
    <property type="match status" value="1"/>
</dbReference>
<sequence>MTAPTISLCMIVKNEEQFIEQCLKSVNDFVQEIIIVDTGSTDETINICEKYKASIYSFKWTNNFADARNFGLSKASGDWILWLDADEELEAGNEQMIIESISKTNAAMLLMPIINYYGETFPVKKQQAYLYYQPRLFRNHIGVKFYNQIHETPMLSNKNEVTESIESLKAPIHHYGYIEEITKQKNKSQRNLQTLLIEYEQPNHSPWIEYHLASEYYRKKEYNTAFLYINEAILGFLYQGLKPPALLYRLKYGMLIEMNSFDGAWPAIEKAILLYPDYVDLHFMKGLILYQKEQYSDALASFEKCLELGEGHTEYLILRGSGSFKATEYKHLCLKKINSTKKNN</sequence>
<dbReference type="Pfam" id="PF00535">
    <property type="entry name" value="Glycos_transf_2"/>
    <property type="match status" value="1"/>
</dbReference>
<gene>
    <name evidence="5" type="ORF">EKG35_12455</name>
</gene>
<comment type="caution">
    <text evidence="5">The sequence shown here is derived from an EMBL/GenBank/DDBJ whole genome shotgun (WGS) entry which is preliminary data.</text>
</comment>
<dbReference type="InterPro" id="IPR001173">
    <property type="entry name" value="Glyco_trans_2-like"/>
</dbReference>
<name>A0A3S0J1Y4_9BACI</name>
<evidence type="ECO:0000313" key="6">
    <source>
        <dbReference type="Proteomes" id="UP000276349"/>
    </source>
</evidence>
<proteinExistence type="predicted"/>
<accession>A0A3S0J1Y4</accession>
<dbReference type="Proteomes" id="UP000276349">
    <property type="component" value="Unassembled WGS sequence"/>
</dbReference>
<dbReference type="CDD" id="cd02511">
    <property type="entry name" value="Beta4Glucosyltransferase"/>
    <property type="match status" value="1"/>
</dbReference>
<keyword evidence="1" id="KW-0677">Repeat</keyword>
<keyword evidence="5" id="KW-0808">Transferase</keyword>
<evidence type="ECO:0000256" key="3">
    <source>
        <dbReference type="PROSITE-ProRule" id="PRU00339"/>
    </source>
</evidence>
<dbReference type="PANTHER" id="PTHR43630:SF2">
    <property type="entry name" value="GLYCOSYLTRANSFERASE"/>
    <property type="match status" value="1"/>
</dbReference>
<evidence type="ECO:0000313" key="5">
    <source>
        <dbReference type="EMBL" id="RTQ92093.1"/>
    </source>
</evidence>
<dbReference type="OrthoDB" id="9815923at2"/>
<dbReference type="Gene3D" id="3.90.550.10">
    <property type="entry name" value="Spore Coat Polysaccharide Biosynthesis Protein SpsA, Chain A"/>
    <property type="match status" value="1"/>
</dbReference>
<dbReference type="EMBL" id="RXNR01000034">
    <property type="protein sequence ID" value="RTQ92093.1"/>
    <property type="molecule type" value="Genomic_DNA"/>
</dbReference>
<dbReference type="GO" id="GO:0016740">
    <property type="term" value="F:transferase activity"/>
    <property type="evidence" value="ECO:0007669"/>
    <property type="project" value="UniProtKB-KW"/>
</dbReference>
<dbReference type="PANTHER" id="PTHR43630">
    <property type="entry name" value="POLY-BETA-1,6-N-ACETYL-D-GLUCOSAMINE SYNTHASE"/>
    <property type="match status" value="1"/>
</dbReference>
<dbReference type="InterPro" id="IPR019734">
    <property type="entry name" value="TPR_rpt"/>
</dbReference>
<reference evidence="5 6" key="1">
    <citation type="submission" date="2018-12" db="EMBL/GenBank/DDBJ databases">
        <authorList>
            <person name="Yu L."/>
        </authorList>
    </citation>
    <scope>NUCLEOTIDE SEQUENCE [LARGE SCALE GENOMIC DNA]</scope>
    <source>
        <strain evidence="5 6">S5H2222</strain>
    </source>
</reference>
<feature type="domain" description="Glycosyltransferase 2-like" evidence="4">
    <location>
        <begin position="7"/>
        <end position="139"/>
    </location>
</feature>
<evidence type="ECO:0000256" key="1">
    <source>
        <dbReference type="ARBA" id="ARBA00022737"/>
    </source>
</evidence>
<dbReference type="Pfam" id="PF07719">
    <property type="entry name" value="TPR_2"/>
    <property type="match status" value="1"/>
</dbReference>
<feature type="repeat" description="TPR" evidence="3">
    <location>
        <begin position="279"/>
        <end position="312"/>
    </location>
</feature>
<dbReference type="SUPFAM" id="SSF48452">
    <property type="entry name" value="TPR-like"/>
    <property type="match status" value="1"/>
</dbReference>
<dbReference type="SMART" id="SM00028">
    <property type="entry name" value="TPR"/>
    <property type="match status" value="1"/>
</dbReference>
<keyword evidence="2 3" id="KW-0802">TPR repeat</keyword>
<organism evidence="5 6">
    <name type="scientific">Lysinibacillus telephonicus</name>
    <dbReference type="NCBI Taxonomy" id="1714840"/>
    <lineage>
        <taxon>Bacteria</taxon>
        <taxon>Bacillati</taxon>
        <taxon>Bacillota</taxon>
        <taxon>Bacilli</taxon>
        <taxon>Bacillales</taxon>
        <taxon>Bacillaceae</taxon>
        <taxon>Lysinibacillus</taxon>
    </lineage>
</organism>
<dbReference type="AlphaFoldDB" id="A0A3S0J1Y4"/>
<keyword evidence="6" id="KW-1185">Reference proteome</keyword>
<dbReference type="InterPro" id="IPR029044">
    <property type="entry name" value="Nucleotide-diphossugar_trans"/>
</dbReference>
<dbReference type="PROSITE" id="PS50005">
    <property type="entry name" value="TPR"/>
    <property type="match status" value="1"/>
</dbReference>
<protein>
    <submittedName>
        <fullName evidence="5">Glycosyltransferase</fullName>
    </submittedName>
</protein>